<dbReference type="NCBIfam" id="TIGR03725">
    <property type="entry name" value="T6A_YeaZ"/>
    <property type="match status" value="1"/>
</dbReference>
<dbReference type="GO" id="GO:0005829">
    <property type="term" value="C:cytosol"/>
    <property type="evidence" value="ECO:0007669"/>
    <property type="project" value="TreeGrafter"/>
</dbReference>
<dbReference type="Pfam" id="PF00814">
    <property type="entry name" value="TsaD"/>
    <property type="match status" value="1"/>
</dbReference>
<gene>
    <name evidence="2" type="ORF">CLV48_106235</name>
</gene>
<dbReference type="InterPro" id="IPR000905">
    <property type="entry name" value="Gcp-like_dom"/>
</dbReference>
<proteinExistence type="predicted"/>
<dbReference type="Gene3D" id="3.30.420.40">
    <property type="match status" value="2"/>
</dbReference>
<sequence>MALILSIETSTSVCSVALHDSGNLVGVVELHQDNVHSQKLMLLIEDLMNRSGFKSENLKAVAVSSGPGSYTGLRIGVSVAKGFAFAHDIPLIAVDTLLALAKRVVPLVNSSGKIVPMLDARRMEVYTAVYDYQLNTIEKLSPRVIEEGNPFLDYLNQGQVYFLGDGVEKLRSLLEHPSSVLLKWGPSALTLGELAFDKYQREEFEDLAYFEPNYLKDFRVISSKKNLLLS</sequence>
<dbReference type="AlphaFoldDB" id="A0A2P8E3F7"/>
<dbReference type="Proteomes" id="UP000240708">
    <property type="component" value="Unassembled WGS sequence"/>
</dbReference>
<evidence type="ECO:0000313" key="3">
    <source>
        <dbReference type="Proteomes" id="UP000240708"/>
    </source>
</evidence>
<comment type="caution">
    <text evidence="2">The sequence shown here is derived from an EMBL/GenBank/DDBJ whole genome shotgun (WGS) entry which is preliminary data.</text>
</comment>
<dbReference type="SUPFAM" id="SSF53067">
    <property type="entry name" value="Actin-like ATPase domain"/>
    <property type="match status" value="2"/>
</dbReference>
<keyword evidence="3" id="KW-1185">Reference proteome</keyword>
<feature type="domain" description="Gcp-like" evidence="1">
    <location>
        <begin position="34"/>
        <end position="143"/>
    </location>
</feature>
<reference evidence="2 3" key="1">
    <citation type="submission" date="2018-03" db="EMBL/GenBank/DDBJ databases">
        <title>Genomic Encyclopedia of Archaeal and Bacterial Type Strains, Phase II (KMG-II): from individual species to whole genera.</title>
        <authorList>
            <person name="Goeker M."/>
        </authorList>
    </citation>
    <scope>NUCLEOTIDE SEQUENCE [LARGE SCALE GENOMIC DNA]</scope>
    <source>
        <strain evidence="2 3">DSM 28057</strain>
    </source>
</reference>
<organism evidence="2 3">
    <name type="scientific">Cecembia rubra</name>
    <dbReference type="NCBI Taxonomy" id="1485585"/>
    <lineage>
        <taxon>Bacteria</taxon>
        <taxon>Pseudomonadati</taxon>
        <taxon>Bacteroidota</taxon>
        <taxon>Cytophagia</taxon>
        <taxon>Cytophagales</taxon>
        <taxon>Cyclobacteriaceae</taxon>
        <taxon>Cecembia</taxon>
    </lineage>
</organism>
<name>A0A2P8E3F7_9BACT</name>
<dbReference type="RefSeq" id="WP_106567658.1">
    <property type="nucleotide sequence ID" value="NZ_PYGF01000006.1"/>
</dbReference>
<evidence type="ECO:0000259" key="1">
    <source>
        <dbReference type="Pfam" id="PF00814"/>
    </source>
</evidence>
<evidence type="ECO:0000313" key="2">
    <source>
        <dbReference type="EMBL" id="PSL03994.1"/>
    </source>
</evidence>
<accession>A0A2P8E3F7</accession>
<dbReference type="CDD" id="cd24032">
    <property type="entry name" value="ASKHA_NBD_TsaB"/>
    <property type="match status" value="1"/>
</dbReference>
<dbReference type="InterPro" id="IPR043129">
    <property type="entry name" value="ATPase_NBD"/>
</dbReference>
<dbReference type="InterPro" id="IPR022496">
    <property type="entry name" value="T6A_TsaB"/>
</dbReference>
<dbReference type="GO" id="GO:0002949">
    <property type="term" value="P:tRNA threonylcarbamoyladenosine modification"/>
    <property type="evidence" value="ECO:0007669"/>
    <property type="project" value="InterPro"/>
</dbReference>
<dbReference type="EMBL" id="PYGF01000006">
    <property type="protein sequence ID" value="PSL03994.1"/>
    <property type="molecule type" value="Genomic_DNA"/>
</dbReference>
<dbReference type="PANTHER" id="PTHR11735">
    <property type="entry name" value="TRNA N6-ADENOSINE THREONYLCARBAMOYLTRANSFERASE"/>
    <property type="match status" value="1"/>
</dbReference>
<protein>
    <submittedName>
        <fullName evidence="2">tRNA threonylcarbamoyladenosine biosynthesis protein TsaB</fullName>
    </submittedName>
</protein>
<dbReference type="OrthoDB" id="9784166at2"/>
<dbReference type="PANTHER" id="PTHR11735:SF11">
    <property type="entry name" value="TRNA THREONYLCARBAMOYLADENOSINE BIOSYNTHESIS PROTEIN TSAB"/>
    <property type="match status" value="1"/>
</dbReference>